<dbReference type="OrthoDB" id="3743812at2759"/>
<name>A0A9P4PNP4_9PLEO</name>
<sequence length="201" mass="22863">MTTSTDQPHMRWPWITPLVNFPPPTSVSKIIQHSRTDLLLIMNNPPELRRLDVNTKATRQNPKNNRAWQTLYKFGEGVKSCHGMTRLDLWRYAIITSEDEMNTLVKPYKIELTLRKGKCSIWIADLKRWGTGNGWVEVRKLVDARYAGCLRGVTTLPLPSSATPYSSLNPSELDRLPYLLVSDATQGRIYILDPNTGRGAV</sequence>
<reference evidence="1" key="1">
    <citation type="journal article" date="2020" name="Stud. Mycol.">
        <title>101 Dothideomycetes genomes: a test case for predicting lifestyles and emergence of pathogens.</title>
        <authorList>
            <person name="Haridas S."/>
            <person name="Albert R."/>
            <person name="Binder M."/>
            <person name="Bloem J."/>
            <person name="Labutti K."/>
            <person name="Salamov A."/>
            <person name="Andreopoulos B."/>
            <person name="Baker S."/>
            <person name="Barry K."/>
            <person name="Bills G."/>
            <person name="Bluhm B."/>
            <person name="Cannon C."/>
            <person name="Castanera R."/>
            <person name="Culley D."/>
            <person name="Daum C."/>
            <person name="Ezra D."/>
            <person name="Gonzalez J."/>
            <person name="Henrissat B."/>
            <person name="Kuo A."/>
            <person name="Liang C."/>
            <person name="Lipzen A."/>
            <person name="Lutzoni F."/>
            <person name="Magnuson J."/>
            <person name="Mondo S."/>
            <person name="Nolan M."/>
            <person name="Ohm R."/>
            <person name="Pangilinan J."/>
            <person name="Park H.-J."/>
            <person name="Ramirez L."/>
            <person name="Alfaro M."/>
            <person name="Sun H."/>
            <person name="Tritt A."/>
            <person name="Yoshinaga Y."/>
            <person name="Zwiers L.-H."/>
            <person name="Turgeon B."/>
            <person name="Goodwin S."/>
            <person name="Spatafora J."/>
            <person name="Crous P."/>
            <person name="Grigoriev I."/>
        </authorList>
    </citation>
    <scope>NUCLEOTIDE SEQUENCE</scope>
    <source>
        <strain evidence="1">CBS 690.94</strain>
    </source>
</reference>
<organism evidence="1 2">
    <name type="scientific">Karstenula rhodostoma CBS 690.94</name>
    <dbReference type="NCBI Taxonomy" id="1392251"/>
    <lineage>
        <taxon>Eukaryota</taxon>
        <taxon>Fungi</taxon>
        <taxon>Dikarya</taxon>
        <taxon>Ascomycota</taxon>
        <taxon>Pezizomycotina</taxon>
        <taxon>Dothideomycetes</taxon>
        <taxon>Pleosporomycetidae</taxon>
        <taxon>Pleosporales</taxon>
        <taxon>Massarineae</taxon>
        <taxon>Didymosphaeriaceae</taxon>
        <taxon>Karstenula</taxon>
    </lineage>
</organism>
<comment type="caution">
    <text evidence="1">The sequence shown here is derived from an EMBL/GenBank/DDBJ whole genome shotgun (WGS) entry which is preliminary data.</text>
</comment>
<accession>A0A9P4PNP4</accession>
<gene>
    <name evidence="1" type="ORF">P171DRAFT_224835</name>
</gene>
<dbReference type="Proteomes" id="UP000799764">
    <property type="component" value="Unassembled WGS sequence"/>
</dbReference>
<protein>
    <submittedName>
        <fullName evidence="1">Uncharacterized protein</fullName>
    </submittedName>
</protein>
<proteinExistence type="predicted"/>
<dbReference type="EMBL" id="MU001496">
    <property type="protein sequence ID" value="KAF2447420.1"/>
    <property type="molecule type" value="Genomic_DNA"/>
</dbReference>
<keyword evidence="2" id="KW-1185">Reference proteome</keyword>
<evidence type="ECO:0000313" key="2">
    <source>
        <dbReference type="Proteomes" id="UP000799764"/>
    </source>
</evidence>
<evidence type="ECO:0000313" key="1">
    <source>
        <dbReference type="EMBL" id="KAF2447420.1"/>
    </source>
</evidence>
<dbReference type="AlphaFoldDB" id="A0A9P4PNP4"/>